<dbReference type="Pfam" id="PF03564">
    <property type="entry name" value="DUF1759"/>
    <property type="match status" value="1"/>
</dbReference>
<feature type="coiled-coil region" evidence="1">
    <location>
        <begin position="60"/>
        <end position="90"/>
    </location>
</feature>
<accession>A0A8R1U4W9</accession>
<feature type="compositionally biased region" description="Acidic residues" evidence="2">
    <location>
        <begin position="686"/>
        <end position="695"/>
    </location>
</feature>
<dbReference type="InterPro" id="IPR005312">
    <property type="entry name" value="DUF1759"/>
</dbReference>
<dbReference type="PANTHER" id="PTHR22954:SF3">
    <property type="entry name" value="PROTEIN CBG08539"/>
    <property type="match status" value="1"/>
</dbReference>
<proteinExistence type="predicted"/>
<dbReference type="PANTHER" id="PTHR22954">
    <property type="entry name" value="RETROVIRAL PROTEASE-RELATED"/>
    <property type="match status" value="1"/>
</dbReference>
<gene>
    <name evidence="3" type="primary">WBGene00093999</name>
</gene>
<dbReference type="AlphaFoldDB" id="A0A2A6D2Z3"/>
<dbReference type="Proteomes" id="UP000005239">
    <property type="component" value="Unassembled WGS sequence"/>
</dbReference>
<dbReference type="OrthoDB" id="5864015at2759"/>
<keyword evidence="4" id="KW-1185">Reference proteome</keyword>
<evidence type="ECO:0000313" key="4">
    <source>
        <dbReference type="Proteomes" id="UP000005239"/>
    </source>
</evidence>
<accession>A0A2A6D2Z3</accession>
<name>A0A2A6D2Z3_PRIPA</name>
<evidence type="ECO:0000256" key="1">
    <source>
        <dbReference type="SAM" id="Coils"/>
    </source>
</evidence>
<sequence>MTSQFESQYYNLQSILANLHKHLSIQNDAITKFPHLSSSSDIHQLSSTAESAHMEVLSILDDYMEAYSKIEEQINEIEEEDGKKEEEQRIFSSWTSSTDGATNLPVSLPLLAKITAKQETKYDRAFKAATSRVSILSLLPPARPSIPFTHTVPDQSSPLAYVPQAIIPLPPMRIEPFDGSNITFWSSFHSQFQSIIGSRPELSPLEKLNYLRSLLKGDALKLVQSIPIRDDLYSHTLDRLKVAYDRSNHSTAILYQKLMGLKPKSSRIEDQLNCVRDMINLVYHLDDAKNLNSLPLIEQLASRVHPSFVRKIWKLNPDSMMDALIYIDKELREELECRAIESAFHSNHSLSIQSTTDSNIDQNMRPSYEKFHDSPKCDYCGSTHLSIHCSKYKSCEERTNRINQIRVCRKCLQPNHRYDECTAKCVKCKGTHHMSICKSTAPPTHSNFNTPVIQAAAVSTNPWPQTRMHTATGVIRNPVHGTARDATVFLDSGSQMSMISRSLSKQLKLEPIEKRVVSIAGITGHSDPQVSEIVQFDLMTSSGSHSVEAIIQDTLGIPSMAVDALPTSDVQFIRDESIYVPPSILTSHTVSPEILLGLDITHALTKNTESIRLPSGLELNYSQLGPIIIGSMPLHSIQSNAKKQENTPLYCGGIFVSHPFDPDDQAERDEKLDKAFKSIFSAEPNSEYEDSDEEYPYPPFHDYPP</sequence>
<keyword evidence="1" id="KW-0175">Coiled coil</keyword>
<reference evidence="3" key="2">
    <citation type="submission" date="2022-06" db="UniProtKB">
        <authorList>
            <consortium name="EnsemblMetazoa"/>
        </authorList>
    </citation>
    <scope>IDENTIFICATION</scope>
    <source>
        <strain evidence="3">PS312</strain>
    </source>
</reference>
<dbReference type="EnsemblMetazoa" id="PPA04445.1">
    <property type="protein sequence ID" value="PPA04445.1"/>
    <property type="gene ID" value="WBGene00093999"/>
</dbReference>
<evidence type="ECO:0000313" key="3">
    <source>
        <dbReference type="EnsemblMetazoa" id="PPA04445.1"/>
    </source>
</evidence>
<dbReference type="CDD" id="cd00303">
    <property type="entry name" value="retropepsin_like"/>
    <property type="match status" value="1"/>
</dbReference>
<reference evidence="4" key="1">
    <citation type="journal article" date="2008" name="Nat. Genet.">
        <title>The Pristionchus pacificus genome provides a unique perspective on nematode lifestyle and parasitism.</title>
        <authorList>
            <person name="Dieterich C."/>
            <person name="Clifton S.W."/>
            <person name="Schuster L.N."/>
            <person name="Chinwalla A."/>
            <person name="Delehaunty K."/>
            <person name="Dinkelacker I."/>
            <person name="Fulton L."/>
            <person name="Fulton R."/>
            <person name="Godfrey J."/>
            <person name="Minx P."/>
            <person name="Mitreva M."/>
            <person name="Roeseler W."/>
            <person name="Tian H."/>
            <person name="Witte H."/>
            <person name="Yang S.P."/>
            <person name="Wilson R.K."/>
            <person name="Sommer R.J."/>
        </authorList>
    </citation>
    <scope>NUCLEOTIDE SEQUENCE [LARGE SCALE GENOMIC DNA]</scope>
    <source>
        <strain evidence="4">PS312</strain>
    </source>
</reference>
<organism evidence="3 4">
    <name type="scientific">Pristionchus pacificus</name>
    <name type="common">Parasitic nematode worm</name>
    <dbReference type="NCBI Taxonomy" id="54126"/>
    <lineage>
        <taxon>Eukaryota</taxon>
        <taxon>Metazoa</taxon>
        <taxon>Ecdysozoa</taxon>
        <taxon>Nematoda</taxon>
        <taxon>Chromadorea</taxon>
        <taxon>Rhabditida</taxon>
        <taxon>Rhabditina</taxon>
        <taxon>Diplogasteromorpha</taxon>
        <taxon>Diplogasteroidea</taxon>
        <taxon>Neodiplogasteridae</taxon>
        <taxon>Pristionchus</taxon>
    </lineage>
</organism>
<protein>
    <submittedName>
        <fullName evidence="3">DUF1758 domain-containing protein</fullName>
    </submittedName>
</protein>
<evidence type="ECO:0000256" key="2">
    <source>
        <dbReference type="SAM" id="MobiDB-lite"/>
    </source>
</evidence>
<feature type="compositionally biased region" description="Pro residues" evidence="2">
    <location>
        <begin position="696"/>
        <end position="705"/>
    </location>
</feature>
<feature type="region of interest" description="Disordered" evidence="2">
    <location>
        <begin position="681"/>
        <end position="705"/>
    </location>
</feature>